<comment type="caution">
    <text evidence="1">The sequence shown here is derived from an EMBL/GenBank/DDBJ whole genome shotgun (WGS) entry which is preliminary data.</text>
</comment>
<proteinExistence type="predicted"/>
<dbReference type="RefSeq" id="WP_021831456.1">
    <property type="nucleotide sequence ID" value="NZ_CAQK01000682.1"/>
</dbReference>
<reference evidence="1 2" key="1">
    <citation type="submission" date="2013-01" db="EMBL/GenBank/DDBJ databases">
        <authorList>
            <person name="Bench S."/>
        </authorList>
    </citation>
    <scope>NUCLEOTIDE SEQUENCE [LARGE SCALE GENOMIC DNA]</scope>
    <source>
        <strain evidence="1 2">WH 8502</strain>
    </source>
</reference>
<dbReference type="EMBL" id="CAQK01000682">
    <property type="protein sequence ID" value="CCQ52555.1"/>
    <property type="molecule type" value="Genomic_DNA"/>
</dbReference>
<dbReference type="Gene3D" id="3.40.50.300">
    <property type="entry name" value="P-loop containing nucleotide triphosphate hydrolases"/>
    <property type="match status" value="1"/>
</dbReference>
<protein>
    <submittedName>
        <fullName evidence="1">TPR domain protein, putative component of TonB system</fullName>
    </submittedName>
</protein>
<accession>T2IK39</accession>
<organism evidence="1 2">
    <name type="scientific">Crocosphaera watsonii WH 8502</name>
    <dbReference type="NCBI Taxonomy" id="423474"/>
    <lineage>
        <taxon>Bacteria</taxon>
        <taxon>Bacillati</taxon>
        <taxon>Cyanobacteriota</taxon>
        <taxon>Cyanophyceae</taxon>
        <taxon>Oscillatoriophycideae</taxon>
        <taxon>Chroococcales</taxon>
        <taxon>Aphanothecaceae</taxon>
        <taxon>Crocosphaera</taxon>
    </lineage>
</organism>
<name>T2IK39_CROWT</name>
<gene>
    <name evidence="1" type="ORF">CWATWH8502_3465</name>
</gene>
<evidence type="ECO:0000313" key="2">
    <source>
        <dbReference type="Proteomes" id="UP000018348"/>
    </source>
</evidence>
<evidence type="ECO:0000313" key="1">
    <source>
        <dbReference type="EMBL" id="CCQ52555.1"/>
    </source>
</evidence>
<dbReference type="SUPFAM" id="SSF52540">
    <property type="entry name" value="P-loop containing nucleoside triphosphate hydrolases"/>
    <property type="match status" value="1"/>
</dbReference>
<sequence>MSNRLYISRETAEELQTTLTQQLENKQTNSQYYVFLVWGIGGVGKTTLTEKLKEDQQYLADFSMVSFGRTAGIGNSIKLMDVLYKQLLDNDFLGVTSFSSDPFKELYQKYWDTIHELEKTPSKGKKEVDSEQQKLVKQLTSEGASAFAKFTPAAALPETTVKKTAETAVDAAGIILSEADRIKQLLQQYRKTKYKRELKELI</sequence>
<dbReference type="InterPro" id="IPR027417">
    <property type="entry name" value="P-loop_NTPase"/>
</dbReference>
<reference evidence="1 2" key="2">
    <citation type="submission" date="2013-09" db="EMBL/GenBank/DDBJ databases">
        <title>Whole genome comparison of six Crocosphaera watsonii strains with differing phenotypes.</title>
        <authorList>
            <person name="Bench S.R."/>
            <person name="Heller P."/>
            <person name="Frank I."/>
            <person name="Arciniega M."/>
            <person name="Shilova I.N."/>
            <person name="Zehr J.P."/>
        </authorList>
    </citation>
    <scope>NUCLEOTIDE SEQUENCE [LARGE SCALE GENOMIC DNA]</scope>
    <source>
        <strain evidence="1 2">WH 8502</strain>
    </source>
</reference>
<dbReference type="AlphaFoldDB" id="T2IK39"/>
<dbReference type="Proteomes" id="UP000018348">
    <property type="component" value="Unassembled WGS sequence"/>
</dbReference>